<feature type="transmembrane region" description="Helical" evidence="1">
    <location>
        <begin position="121"/>
        <end position="139"/>
    </location>
</feature>
<dbReference type="Proteomes" id="UP000288587">
    <property type="component" value="Unassembled WGS sequence"/>
</dbReference>
<feature type="transmembrane region" description="Helical" evidence="1">
    <location>
        <begin position="95"/>
        <end position="114"/>
    </location>
</feature>
<comment type="caution">
    <text evidence="2">The sequence shown here is derived from an EMBL/GenBank/DDBJ whole genome shotgun (WGS) entry which is preliminary data.</text>
</comment>
<accession>A0A3S2UJY9</accession>
<keyword evidence="3" id="KW-1185">Reference proteome</keyword>
<keyword evidence="1" id="KW-0812">Transmembrane</keyword>
<evidence type="ECO:0000313" key="3">
    <source>
        <dbReference type="Proteomes" id="UP000288587"/>
    </source>
</evidence>
<proteinExistence type="predicted"/>
<dbReference type="EMBL" id="SACM01000001">
    <property type="protein sequence ID" value="RVT87869.1"/>
    <property type="molecule type" value="Genomic_DNA"/>
</dbReference>
<keyword evidence="1" id="KW-0472">Membrane</keyword>
<gene>
    <name evidence="2" type="ORF">EOD73_02295</name>
</gene>
<organism evidence="2 3">
    <name type="scientific">Inhella crocodyli</name>
    <dbReference type="NCBI Taxonomy" id="2499851"/>
    <lineage>
        <taxon>Bacteria</taxon>
        <taxon>Pseudomonadati</taxon>
        <taxon>Pseudomonadota</taxon>
        <taxon>Betaproteobacteria</taxon>
        <taxon>Burkholderiales</taxon>
        <taxon>Sphaerotilaceae</taxon>
        <taxon>Inhella</taxon>
    </lineage>
</organism>
<name>A0A3S2UJY9_9BURK</name>
<sequence length="145" mass="15274">MLTSRCSMKKSQSLLKPFALGIATSLVVLVASLFGSTEGVRVNTAALPPAVQSIMDELPGEPLSSEQLNRIKGALDDDAGQTTPSHMAAAELRKAWPLAVLVGLFACVLAWMLWRPITLGAGTLVLGPTALLVLGAFAHTHPYLL</sequence>
<reference evidence="2 3" key="1">
    <citation type="submission" date="2019-01" db="EMBL/GenBank/DDBJ databases">
        <authorList>
            <person name="Chen W.-M."/>
        </authorList>
    </citation>
    <scope>NUCLEOTIDE SEQUENCE [LARGE SCALE GENOMIC DNA]</scope>
    <source>
        <strain evidence="2 3">CCP-18</strain>
    </source>
</reference>
<protein>
    <submittedName>
        <fullName evidence="2">Uncharacterized protein</fullName>
    </submittedName>
</protein>
<keyword evidence="1" id="KW-1133">Transmembrane helix</keyword>
<dbReference type="AlphaFoldDB" id="A0A3S2UJY9"/>
<evidence type="ECO:0000313" key="2">
    <source>
        <dbReference type="EMBL" id="RVT87869.1"/>
    </source>
</evidence>
<evidence type="ECO:0000256" key="1">
    <source>
        <dbReference type="SAM" id="Phobius"/>
    </source>
</evidence>